<reference evidence="2 3" key="1">
    <citation type="journal article" date="2015" name="Nature">
        <title>rRNA introns, odd ribosomes, and small enigmatic genomes across a large radiation of phyla.</title>
        <authorList>
            <person name="Brown C.T."/>
            <person name="Hug L.A."/>
            <person name="Thomas B.C."/>
            <person name="Sharon I."/>
            <person name="Castelle C.J."/>
            <person name="Singh A."/>
            <person name="Wilkins M.J."/>
            <person name="Williams K.H."/>
            <person name="Banfield J.F."/>
        </authorList>
    </citation>
    <scope>NUCLEOTIDE SEQUENCE [LARGE SCALE GENOMIC DNA]</scope>
</reference>
<accession>A0A0G0TV25</accession>
<dbReference type="Proteomes" id="UP000034749">
    <property type="component" value="Unassembled WGS sequence"/>
</dbReference>
<gene>
    <name evidence="2" type="ORF">UU24_C0029G0002</name>
</gene>
<dbReference type="Gene3D" id="1.10.10.10">
    <property type="entry name" value="Winged helix-like DNA-binding domain superfamily/Winged helix DNA-binding domain"/>
    <property type="match status" value="1"/>
</dbReference>
<organism evidence="2 3">
    <name type="scientific">Candidatus Nomurabacteria bacterium GW2011_GWA2_40_9</name>
    <dbReference type="NCBI Taxonomy" id="1618734"/>
    <lineage>
        <taxon>Bacteria</taxon>
        <taxon>Candidatus Nomuraibacteriota</taxon>
    </lineage>
</organism>
<comment type="caution">
    <text evidence="2">The sequence shown here is derived from an EMBL/GenBank/DDBJ whole genome shotgun (WGS) entry which is preliminary data.</text>
</comment>
<dbReference type="InterPro" id="IPR036390">
    <property type="entry name" value="WH_DNA-bd_sf"/>
</dbReference>
<feature type="domain" description="Transcription regulator TrmB N-terminal" evidence="1">
    <location>
        <begin position="10"/>
        <end position="77"/>
    </location>
</feature>
<dbReference type="InterPro" id="IPR051797">
    <property type="entry name" value="TrmB-like"/>
</dbReference>
<dbReference type="PANTHER" id="PTHR34293:SF1">
    <property type="entry name" value="HTH-TYPE TRANSCRIPTIONAL REGULATOR TRMBL2"/>
    <property type="match status" value="1"/>
</dbReference>
<evidence type="ECO:0000313" key="3">
    <source>
        <dbReference type="Proteomes" id="UP000034749"/>
    </source>
</evidence>
<proteinExistence type="predicted"/>
<dbReference type="InterPro" id="IPR002831">
    <property type="entry name" value="Tscrpt_reg_TrmB_N"/>
</dbReference>
<evidence type="ECO:0000259" key="1">
    <source>
        <dbReference type="Pfam" id="PF01978"/>
    </source>
</evidence>
<dbReference type="AlphaFoldDB" id="A0A0G0TV25"/>
<dbReference type="SUPFAM" id="SSF46785">
    <property type="entry name" value="Winged helix' DNA-binding domain"/>
    <property type="match status" value="1"/>
</dbReference>
<dbReference type="Pfam" id="PF01978">
    <property type="entry name" value="TrmB"/>
    <property type="match status" value="1"/>
</dbReference>
<evidence type="ECO:0000313" key="2">
    <source>
        <dbReference type="EMBL" id="KKR78656.1"/>
    </source>
</evidence>
<protein>
    <submittedName>
        <fullName evidence="2">Transcriptional regulator, TrmB</fullName>
    </submittedName>
</protein>
<dbReference type="PANTHER" id="PTHR34293">
    <property type="entry name" value="HTH-TYPE TRANSCRIPTIONAL REGULATOR TRMBL2"/>
    <property type="match status" value="1"/>
</dbReference>
<dbReference type="EMBL" id="LBZW01000029">
    <property type="protein sequence ID" value="KKR78656.1"/>
    <property type="molecule type" value="Genomic_DNA"/>
</dbReference>
<name>A0A0G0TV25_9BACT</name>
<dbReference type="InterPro" id="IPR036388">
    <property type="entry name" value="WH-like_DNA-bd_sf"/>
</dbReference>
<sequence length="236" mass="27058">MEDKMIVDSLENFGLNQKEAKIYLTILKLGVAKVSDVAKKAGIIRETVYGVINSLVQKGLVSSIIKSGVRYFEAAEPTKLKVILKEKLGAIEKILPELEEIKQKRGPKPKVELFEGKEGLKTMMEDILTSKTEILTIASNKSLREMFEFYFPNFVKRRVELKIPTRLLTDGKVMTKKMIKYRFLPKSYKFKTATWVYNDKVAIVSLSQKEPIGVLIEDYEISNSQKNQFELIWSLL</sequence>